<keyword evidence="3" id="KW-1185">Reference proteome</keyword>
<accession>A0ABD2AEJ9</accession>
<reference evidence="2 3" key="1">
    <citation type="journal article" date="2024" name="Ann. Entomol. Soc. Am.">
        <title>Genomic analyses of the southern and eastern yellowjacket wasps (Hymenoptera: Vespidae) reveal evolutionary signatures of social life.</title>
        <authorList>
            <person name="Catto M.A."/>
            <person name="Caine P.B."/>
            <person name="Orr S.E."/>
            <person name="Hunt B.G."/>
            <person name="Goodisman M.A.D."/>
        </authorList>
    </citation>
    <scope>NUCLEOTIDE SEQUENCE [LARGE SCALE GENOMIC DNA]</scope>
    <source>
        <strain evidence="2">233</strain>
        <tissue evidence="2">Head and thorax</tissue>
    </source>
</reference>
<feature type="region of interest" description="Disordered" evidence="1">
    <location>
        <begin position="39"/>
        <end position="60"/>
    </location>
</feature>
<protein>
    <submittedName>
        <fullName evidence="2">Rap guanine nucleotide exchange factor 2-like isoform X7</fullName>
    </submittedName>
</protein>
<evidence type="ECO:0000256" key="1">
    <source>
        <dbReference type="SAM" id="MobiDB-lite"/>
    </source>
</evidence>
<dbReference type="AlphaFoldDB" id="A0ABD2AEJ9"/>
<evidence type="ECO:0000313" key="2">
    <source>
        <dbReference type="EMBL" id="KAL2718255.1"/>
    </source>
</evidence>
<dbReference type="EMBL" id="JAUDFV010000152">
    <property type="protein sequence ID" value="KAL2718255.1"/>
    <property type="molecule type" value="Genomic_DNA"/>
</dbReference>
<sequence length="106" mass="12457">MLKYMNRTGRPRVVVRKRKGRSLSRSWPGTPRTLSVASSEIDYPEVHGGGRMHRPPHPHPITDHRQVNLVFDDTVYIQPFDLSVFLRKEREKKEKRKKGWAFEVPP</sequence>
<proteinExistence type="predicted"/>
<organism evidence="2 3">
    <name type="scientific">Vespula squamosa</name>
    <name type="common">Southern yellow jacket</name>
    <name type="synonym">Wasp</name>
    <dbReference type="NCBI Taxonomy" id="30214"/>
    <lineage>
        <taxon>Eukaryota</taxon>
        <taxon>Metazoa</taxon>
        <taxon>Ecdysozoa</taxon>
        <taxon>Arthropoda</taxon>
        <taxon>Hexapoda</taxon>
        <taxon>Insecta</taxon>
        <taxon>Pterygota</taxon>
        <taxon>Neoptera</taxon>
        <taxon>Endopterygota</taxon>
        <taxon>Hymenoptera</taxon>
        <taxon>Apocrita</taxon>
        <taxon>Aculeata</taxon>
        <taxon>Vespoidea</taxon>
        <taxon>Vespidae</taxon>
        <taxon>Vespinae</taxon>
        <taxon>Vespula</taxon>
    </lineage>
</organism>
<evidence type="ECO:0000313" key="3">
    <source>
        <dbReference type="Proteomes" id="UP001607302"/>
    </source>
</evidence>
<comment type="caution">
    <text evidence="2">The sequence shown here is derived from an EMBL/GenBank/DDBJ whole genome shotgun (WGS) entry which is preliminary data.</text>
</comment>
<gene>
    <name evidence="2" type="ORF">V1478_012131</name>
</gene>
<name>A0ABD2AEJ9_VESSQ</name>
<dbReference type="Proteomes" id="UP001607302">
    <property type="component" value="Unassembled WGS sequence"/>
</dbReference>